<dbReference type="SUPFAM" id="SSF101386">
    <property type="entry name" value="all-alpha NTP pyrophosphatases"/>
    <property type="match status" value="1"/>
</dbReference>
<dbReference type="EMBL" id="JNVM01000004">
    <property type="protein sequence ID" value="KEQ27304.1"/>
    <property type="molecule type" value="Genomic_DNA"/>
</dbReference>
<dbReference type="AlphaFoldDB" id="A0A081P9D1"/>
<dbReference type="InterPro" id="IPR011411">
    <property type="entry name" value="MazG-related_YvdC"/>
</dbReference>
<evidence type="ECO:0000313" key="3">
    <source>
        <dbReference type="Proteomes" id="UP000028123"/>
    </source>
</evidence>
<dbReference type="CDD" id="cd11523">
    <property type="entry name" value="NTP-PPase"/>
    <property type="match status" value="1"/>
</dbReference>
<evidence type="ECO:0000259" key="1">
    <source>
        <dbReference type="Pfam" id="PF03819"/>
    </source>
</evidence>
<protein>
    <recommendedName>
        <fullName evidence="1">NTP pyrophosphohydrolase MazG-like domain-containing protein</fullName>
    </recommendedName>
</protein>
<name>A0A081P9D1_9BACL</name>
<dbReference type="RefSeq" id="WP_036677504.1">
    <property type="nucleotide sequence ID" value="NZ_FYEP01000014.1"/>
</dbReference>
<dbReference type="PANTHER" id="PTHR42692">
    <property type="entry name" value="NUCLEOTIDE PYROPHOSPHOHYDROLASE"/>
    <property type="match status" value="1"/>
</dbReference>
<organism evidence="2 3">
    <name type="scientific">Paenibacillus tyrfis</name>
    <dbReference type="NCBI Taxonomy" id="1501230"/>
    <lineage>
        <taxon>Bacteria</taxon>
        <taxon>Bacillati</taxon>
        <taxon>Bacillota</taxon>
        <taxon>Bacilli</taxon>
        <taxon>Bacillales</taxon>
        <taxon>Paenibacillaceae</taxon>
        <taxon>Paenibacillus</taxon>
    </lineage>
</organism>
<proteinExistence type="predicted"/>
<dbReference type="Proteomes" id="UP000028123">
    <property type="component" value="Unassembled WGS sequence"/>
</dbReference>
<reference evidence="2 3" key="1">
    <citation type="submission" date="2014-06" db="EMBL/GenBank/DDBJ databases">
        <title>Draft genome sequence of Paenibacillus sp. MSt1.</title>
        <authorList>
            <person name="Aw Y.K."/>
            <person name="Ong K.S."/>
            <person name="Gan H.M."/>
            <person name="Lee S.M."/>
        </authorList>
    </citation>
    <scope>NUCLEOTIDE SEQUENCE [LARGE SCALE GENOMIC DNA]</scope>
    <source>
        <strain evidence="2 3">MSt1</strain>
    </source>
</reference>
<sequence>MKHFEEWVMQFYGQRNWTQYGVFERMGFLMEETGELAQAVRTYEIGRDRPDEAVKPEPVLKEELMGELGDILANLAILADKYGFTLEDAAKAHQEKLLKRFEADPAN</sequence>
<dbReference type="Gene3D" id="1.10.287.1080">
    <property type="entry name" value="MazG-like"/>
    <property type="match status" value="1"/>
</dbReference>
<feature type="domain" description="NTP pyrophosphohydrolase MazG-like" evidence="1">
    <location>
        <begin position="28"/>
        <end position="100"/>
    </location>
</feature>
<accession>A0A081P9D1</accession>
<dbReference type="InterPro" id="IPR047046">
    <property type="entry name" value="YpjD/YvdC"/>
</dbReference>
<comment type="caution">
    <text evidence="2">The sequence shown here is derived from an EMBL/GenBank/DDBJ whole genome shotgun (WGS) entry which is preliminary data.</text>
</comment>
<gene>
    <name evidence="2" type="ORF">ET33_25900</name>
</gene>
<dbReference type="PIRSF" id="PIRSF036521">
    <property type="entry name" value="UCP036521_pph"/>
    <property type="match status" value="1"/>
</dbReference>
<dbReference type="PANTHER" id="PTHR42692:SF2">
    <property type="entry name" value="IG HYPOTHETICAL 16995"/>
    <property type="match status" value="1"/>
</dbReference>
<dbReference type="eggNOG" id="COG1694">
    <property type="taxonomic scope" value="Bacteria"/>
</dbReference>
<dbReference type="InterPro" id="IPR004518">
    <property type="entry name" value="MazG-like_dom"/>
</dbReference>
<evidence type="ECO:0000313" key="2">
    <source>
        <dbReference type="EMBL" id="KEQ27304.1"/>
    </source>
</evidence>
<dbReference type="Pfam" id="PF03819">
    <property type="entry name" value="MazG"/>
    <property type="match status" value="1"/>
</dbReference>
<keyword evidence="3" id="KW-1185">Reference proteome</keyword>
<dbReference type="OrthoDB" id="2418132at2"/>